<evidence type="ECO:0000313" key="5">
    <source>
        <dbReference type="Proteomes" id="UP000006039"/>
    </source>
</evidence>
<dbReference type="eggNOG" id="ENOG502S15T">
    <property type="taxonomic scope" value="Eukaryota"/>
</dbReference>
<dbReference type="Proteomes" id="UP000006039">
    <property type="component" value="Unassembled WGS sequence"/>
</dbReference>
<keyword evidence="1" id="KW-0732">Signal</keyword>
<dbReference type="EMBL" id="GL385401">
    <property type="protein sequence ID" value="EJT70831.1"/>
    <property type="molecule type" value="Genomic_DNA"/>
</dbReference>
<gene>
    <name evidence="4" type="primary">20352312</name>
    <name evidence="3" type="ORF">GGTG_11854</name>
</gene>
<dbReference type="Pfam" id="PF12697">
    <property type="entry name" value="Abhydrolase_6"/>
    <property type="match status" value="1"/>
</dbReference>
<reference evidence="3" key="2">
    <citation type="submission" date="2010-07" db="EMBL/GenBank/DDBJ databases">
        <authorList>
            <consortium name="The Broad Institute Genome Sequencing Platform"/>
            <consortium name="Broad Institute Genome Sequencing Center for Infectious Disease"/>
            <person name="Ma L.-J."/>
            <person name="Dead R."/>
            <person name="Young S."/>
            <person name="Zeng Q."/>
            <person name="Koehrsen M."/>
            <person name="Alvarado L."/>
            <person name="Berlin A."/>
            <person name="Chapman S.B."/>
            <person name="Chen Z."/>
            <person name="Freedman E."/>
            <person name="Gellesch M."/>
            <person name="Goldberg J."/>
            <person name="Griggs A."/>
            <person name="Gujja S."/>
            <person name="Heilman E.R."/>
            <person name="Heiman D."/>
            <person name="Hepburn T."/>
            <person name="Howarth C."/>
            <person name="Jen D."/>
            <person name="Larson L."/>
            <person name="Mehta T."/>
            <person name="Neiman D."/>
            <person name="Pearson M."/>
            <person name="Roberts A."/>
            <person name="Saif S."/>
            <person name="Shea T."/>
            <person name="Shenoy N."/>
            <person name="Sisk P."/>
            <person name="Stolte C."/>
            <person name="Sykes S."/>
            <person name="Walk T."/>
            <person name="White J."/>
            <person name="Yandava C."/>
            <person name="Haas B."/>
            <person name="Nusbaum C."/>
            <person name="Birren B."/>
        </authorList>
    </citation>
    <scope>NUCLEOTIDE SEQUENCE</scope>
    <source>
        <strain evidence="3">R3-111a-1</strain>
    </source>
</reference>
<reference evidence="3" key="3">
    <citation type="submission" date="2010-09" db="EMBL/GenBank/DDBJ databases">
        <title>Annotation of Gaeumannomyces graminis var. tritici R3-111a-1.</title>
        <authorList>
            <consortium name="The Broad Institute Genome Sequencing Platform"/>
            <person name="Ma L.-J."/>
            <person name="Dead R."/>
            <person name="Young S.K."/>
            <person name="Zeng Q."/>
            <person name="Gargeya S."/>
            <person name="Fitzgerald M."/>
            <person name="Haas B."/>
            <person name="Abouelleil A."/>
            <person name="Alvarado L."/>
            <person name="Arachchi H.M."/>
            <person name="Berlin A."/>
            <person name="Brown A."/>
            <person name="Chapman S.B."/>
            <person name="Chen Z."/>
            <person name="Dunbar C."/>
            <person name="Freedman E."/>
            <person name="Gearin G."/>
            <person name="Gellesch M."/>
            <person name="Goldberg J."/>
            <person name="Griggs A."/>
            <person name="Gujja S."/>
            <person name="Heiman D."/>
            <person name="Howarth C."/>
            <person name="Larson L."/>
            <person name="Lui A."/>
            <person name="MacDonald P.J.P."/>
            <person name="Mehta T."/>
            <person name="Montmayeur A."/>
            <person name="Murphy C."/>
            <person name="Neiman D."/>
            <person name="Pearson M."/>
            <person name="Priest M."/>
            <person name="Roberts A."/>
            <person name="Saif S."/>
            <person name="Shea T."/>
            <person name="Shenoy N."/>
            <person name="Sisk P."/>
            <person name="Stolte C."/>
            <person name="Sykes S."/>
            <person name="Yandava C."/>
            <person name="Wortman J."/>
            <person name="Nusbaum C."/>
            <person name="Birren B."/>
        </authorList>
    </citation>
    <scope>NUCLEOTIDE SEQUENCE</scope>
    <source>
        <strain evidence="3">R3-111a-1</strain>
    </source>
</reference>
<evidence type="ECO:0000313" key="3">
    <source>
        <dbReference type="EMBL" id="EJT70831.1"/>
    </source>
</evidence>
<feature type="domain" description="AB hydrolase-1" evidence="2">
    <location>
        <begin position="33"/>
        <end position="252"/>
    </location>
</feature>
<dbReference type="InterPro" id="IPR029058">
    <property type="entry name" value="AB_hydrolase_fold"/>
</dbReference>
<evidence type="ECO:0000256" key="1">
    <source>
        <dbReference type="SAM" id="SignalP"/>
    </source>
</evidence>
<feature type="signal peptide" evidence="1">
    <location>
        <begin position="1"/>
        <end position="19"/>
    </location>
</feature>
<dbReference type="GeneID" id="20352312"/>
<sequence length="264" mass="28242">MRSHTLPLLASVATGLVIPSPPTEMTQPVTVHFVPGAFHGPWAFDLIRAELASRGFNNTSASTLPSVRTADPDVGLYADAAVVVLVVHSYGGAVSSNVVEGLSVQQRAAAGKPGGIITHVFLTAMALSVGQSALGVFNGTLPPWLEVTDDGRFYFPSTPEQIFYNDVEDQELVAKCVAALRPEPFKIVQDASRYAPWTEDNFNVAYIHTELDQAIDISVQNSLSSQFPAGSFMATMNAGHSPFLSQPKELADNIIAAHQHLLSN</sequence>
<accession>J3PEC9</accession>
<dbReference type="InterPro" id="IPR052897">
    <property type="entry name" value="Sec-Metab_Biosynth_Hydrolase"/>
</dbReference>
<dbReference type="OrthoDB" id="1263307at2759"/>
<reference evidence="5" key="1">
    <citation type="submission" date="2010-07" db="EMBL/GenBank/DDBJ databases">
        <title>The genome sequence of Gaeumannomyces graminis var. tritici strain R3-111a-1.</title>
        <authorList>
            <consortium name="The Broad Institute Genome Sequencing Platform"/>
            <person name="Ma L.-J."/>
            <person name="Dead R."/>
            <person name="Young S."/>
            <person name="Zeng Q."/>
            <person name="Koehrsen M."/>
            <person name="Alvarado L."/>
            <person name="Berlin A."/>
            <person name="Chapman S.B."/>
            <person name="Chen Z."/>
            <person name="Freedman E."/>
            <person name="Gellesch M."/>
            <person name="Goldberg J."/>
            <person name="Griggs A."/>
            <person name="Gujja S."/>
            <person name="Heilman E.R."/>
            <person name="Heiman D."/>
            <person name="Hepburn T."/>
            <person name="Howarth C."/>
            <person name="Jen D."/>
            <person name="Larson L."/>
            <person name="Mehta T."/>
            <person name="Neiman D."/>
            <person name="Pearson M."/>
            <person name="Roberts A."/>
            <person name="Saif S."/>
            <person name="Shea T."/>
            <person name="Shenoy N."/>
            <person name="Sisk P."/>
            <person name="Stolte C."/>
            <person name="Sykes S."/>
            <person name="Walk T."/>
            <person name="White J."/>
            <person name="Yandava C."/>
            <person name="Haas B."/>
            <person name="Nusbaum C."/>
            <person name="Birren B."/>
        </authorList>
    </citation>
    <scope>NUCLEOTIDE SEQUENCE [LARGE SCALE GENOMIC DNA]</scope>
    <source>
        <strain evidence="5">R3-111a-1</strain>
    </source>
</reference>
<dbReference type="PANTHER" id="PTHR37017">
    <property type="entry name" value="AB HYDROLASE-1 DOMAIN-CONTAINING PROTEIN-RELATED"/>
    <property type="match status" value="1"/>
</dbReference>
<keyword evidence="5" id="KW-1185">Reference proteome</keyword>
<evidence type="ECO:0000259" key="2">
    <source>
        <dbReference type="Pfam" id="PF12697"/>
    </source>
</evidence>
<dbReference type="HOGENOM" id="CLU_046066_1_3_1"/>
<reference evidence="4" key="5">
    <citation type="submission" date="2018-04" db="UniProtKB">
        <authorList>
            <consortium name="EnsemblFungi"/>
        </authorList>
    </citation>
    <scope>IDENTIFICATION</scope>
    <source>
        <strain evidence="4">R3-111a-1</strain>
    </source>
</reference>
<dbReference type="RefSeq" id="XP_009228009.1">
    <property type="nucleotide sequence ID" value="XM_009229745.1"/>
</dbReference>
<protein>
    <recommendedName>
        <fullName evidence="2">AB hydrolase-1 domain-containing protein</fullName>
    </recommendedName>
</protein>
<dbReference type="InterPro" id="IPR000073">
    <property type="entry name" value="AB_hydrolase_1"/>
</dbReference>
<dbReference type="EnsemblFungi" id="EJT70831">
    <property type="protein sequence ID" value="EJT70831"/>
    <property type="gene ID" value="GGTG_11854"/>
</dbReference>
<feature type="chain" id="PRO_5015095249" description="AB hydrolase-1 domain-containing protein" evidence="1">
    <location>
        <begin position="20"/>
        <end position="264"/>
    </location>
</feature>
<dbReference type="Gene3D" id="3.40.50.1820">
    <property type="entry name" value="alpha/beta hydrolase"/>
    <property type="match status" value="1"/>
</dbReference>
<dbReference type="STRING" id="644352.J3PEC9"/>
<evidence type="ECO:0000313" key="4">
    <source>
        <dbReference type="EnsemblFungi" id="EJT70831"/>
    </source>
</evidence>
<proteinExistence type="predicted"/>
<dbReference type="PANTHER" id="PTHR37017:SF11">
    <property type="entry name" value="ESTERASE_LIPASE_THIOESTERASE DOMAIN-CONTAINING PROTEIN"/>
    <property type="match status" value="1"/>
</dbReference>
<dbReference type="AlphaFoldDB" id="J3PEC9"/>
<reference evidence="4" key="4">
    <citation type="journal article" date="2015" name="G3 (Bethesda)">
        <title>Genome sequences of three phytopathogenic species of the Magnaporthaceae family of fungi.</title>
        <authorList>
            <person name="Okagaki L.H."/>
            <person name="Nunes C.C."/>
            <person name="Sailsbery J."/>
            <person name="Clay B."/>
            <person name="Brown D."/>
            <person name="John T."/>
            <person name="Oh Y."/>
            <person name="Young N."/>
            <person name="Fitzgerald M."/>
            <person name="Haas B.J."/>
            <person name="Zeng Q."/>
            <person name="Young S."/>
            <person name="Adiconis X."/>
            <person name="Fan L."/>
            <person name="Levin J.Z."/>
            <person name="Mitchell T.K."/>
            <person name="Okubara P.A."/>
            <person name="Farman M.L."/>
            <person name="Kohn L.M."/>
            <person name="Birren B."/>
            <person name="Ma L.-J."/>
            <person name="Dean R.A."/>
        </authorList>
    </citation>
    <scope>NUCLEOTIDE SEQUENCE</scope>
    <source>
        <strain evidence="4">R3-111a-1</strain>
    </source>
</reference>
<dbReference type="SUPFAM" id="SSF53474">
    <property type="entry name" value="alpha/beta-Hydrolases"/>
    <property type="match status" value="1"/>
</dbReference>
<name>J3PEC9_GAET3</name>
<dbReference type="VEuPathDB" id="FungiDB:GGTG_11854"/>
<organism evidence="3">
    <name type="scientific">Gaeumannomyces tritici (strain R3-111a-1)</name>
    <name type="common">Wheat and barley take-all root rot fungus</name>
    <name type="synonym">Gaeumannomyces graminis var. tritici</name>
    <dbReference type="NCBI Taxonomy" id="644352"/>
    <lineage>
        <taxon>Eukaryota</taxon>
        <taxon>Fungi</taxon>
        <taxon>Dikarya</taxon>
        <taxon>Ascomycota</taxon>
        <taxon>Pezizomycotina</taxon>
        <taxon>Sordariomycetes</taxon>
        <taxon>Sordariomycetidae</taxon>
        <taxon>Magnaporthales</taxon>
        <taxon>Magnaporthaceae</taxon>
        <taxon>Gaeumannomyces</taxon>
    </lineage>
</organism>